<comment type="similarity">
    <text evidence="2 6">Belongs to the class-I pyridoxal-phosphate-dependent aminotransferase family.</text>
</comment>
<keyword evidence="5" id="KW-0663">Pyridoxal phosphate</keyword>
<dbReference type="Pfam" id="PF00155">
    <property type="entry name" value="Aminotran_1_2"/>
    <property type="match status" value="1"/>
</dbReference>
<dbReference type="InterPro" id="IPR015421">
    <property type="entry name" value="PyrdxlP-dep_Trfase_major"/>
</dbReference>
<proteinExistence type="inferred from homology"/>
<comment type="caution">
    <text evidence="8">The sequence shown here is derived from an EMBL/GenBank/DDBJ whole genome shotgun (WGS) entry which is preliminary data.</text>
</comment>
<comment type="cofactor">
    <cofactor evidence="1 6">
        <name>pyridoxal 5'-phosphate</name>
        <dbReference type="ChEBI" id="CHEBI:597326"/>
    </cofactor>
</comment>
<dbReference type="FunFam" id="3.40.640.10:FF:000033">
    <property type="entry name" value="Aspartate aminotransferase"/>
    <property type="match status" value="1"/>
</dbReference>
<evidence type="ECO:0000256" key="6">
    <source>
        <dbReference type="RuleBase" id="RU000481"/>
    </source>
</evidence>
<feature type="domain" description="Aminotransferase class I/classII large" evidence="7">
    <location>
        <begin position="30"/>
        <end position="381"/>
    </location>
</feature>
<dbReference type="EMBL" id="VBPB01000179">
    <property type="protein sequence ID" value="TMQ71204.1"/>
    <property type="molecule type" value="Genomic_DNA"/>
</dbReference>
<keyword evidence="4 6" id="KW-0808">Transferase</keyword>
<dbReference type="EC" id="2.6.1.-" evidence="6"/>
<dbReference type="GO" id="GO:0016212">
    <property type="term" value="F:kynurenine-oxoglutarate transaminase activity"/>
    <property type="evidence" value="ECO:0007669"/>
    <property type="project" value="TreeGrafter"/>
</dbReference>
<dbReference type="InterPro" id="IPR015424">
    <property type="entry name" value="PyrdxlP-dep_Trfase"/>
</dbReference>
<dbReference type="GO" id="GO:0030170">
    <property type="term" value="F:pyridoxal phosphate binding"/>
    <property type="evidence" value="ECO:0007669"/>
    <property type="project" value="InterPro"/>
</dbReference>
<dbReference type="InterPro" id="IPR015422">
    <property type="entry name" value="PyrdxlP-dep_Trfase_small"/>
</dbReference>
<dbReference type="Gene3D" id="3.40.640.10">
    <property type="entry name" value="Type I PLP-dependent aspartate aminotransferase-like (Major domain)"/>
    <property type="match status" value="1"/>
</dbReference>
<name>A0A538U5M8_UNCEI</name>
<dbReference type="Gene3D" id="3.90.1150.10">
    <property type="entry name" value="Aspartate Aminotransferase, domain 1"/>
    <property type="match status" value="1"/>
</dbReference>
<evidence type="ECO:0000313" key="9">
    <source>
        <dbReference type="Proteomes" id="UP000319771"/>
    </source>
</evidence>
<gene>
    <name evidence="8" type="ORF">E6K81_10650</name>
</gene>
<dbReference type="GO" id="GO:0005737">
    <property type="term" value="C:cytoplasm"/>
    <property type="evidence" value="ECO:0007669"/>
    <property type="project" value="TreeGrafter"/>
</dbReference>
<evidence type="ECO:0000256" key="1">
    <source>
        <dbReference type="ARBA" id="ARBA00001933"/>
    </source>
</evidence>
<evidence type="ECO:0000256" key="5">
    <source>
        <dbReference type="ARBA" id="ARBA00022898"/>
    </source>
</evidence>
<dbReference type="InterPro" id="IPR004838">
    <property type="entry name" value="NHTrfase_class1_PyrdxlP-BS"/>
</dbReference>
<dbReference type="AlphaFoldDB" id="A0A538U5M8"/>
<reference evidence="8 9" key="1">
    <citation type="journal article" date="2019" name="Nat. Microbiol.">
        <title>Mediterranean grassland soil C-N compound turnover is dependent on rainfall and depth, and is mediated by genomically divergent microorganisms.</title>
        <authorList>
            <person name="Diamond S."/>
            <person name="Andeer P.F."/>
            <person name="Li Z."/>
            <person name="Crits-Christoph A."/>
            <person name="Burstein D."/>
            <person name="Anantharaman K."/>
            <person name="Lane K.R."/>
            <person name="Thomas B.C."/>
            <person name="Pan C."/>
            <person name="Northen T.R."/>
            <person name="Banfield J.F."/>
        </authorList>
    </citation>
    <scope>NUCLEOTIDE SEQUENCE [LARGE SCALE GENOMIC DNA]</scope>
    <source>
        <strain evidence="8">WS_11</strain>
    </source>
</reference>
<evidence type="ECO:0000256" key="2">
    <source>
        <dbReference type="ARBA" id="ARBA00007441"/>
    </source>
</evidence>
<dbReference type="SUPFAM" id="SSF53383">
    <property type="entry name" value="PLP-dependent transferases"/>
    <property type="match status" value="1"/>
</dbReference>
<sequence>MRPLVSQRSTLFTESVIREMTRLCQRHGGVNLAQGFPDFPAPEAIKEEVVRAVRADINQYAITWGAKRLREALVAKTRRFTGLEYDPETEVTVCCGSTECMIATLLALVNPGEEVIVFEPFYENYGPDAILCGATPRFVRLREPDWSYDPDELARAFNDRTKAIVINTPNNPTGKVFTRAELDHIAALCRTWDVVAVTDEIYEHILYDGAEHITLATLEGMRERTVTLSGASKTYSVTGWRIGTCLAPPALSSAIRKVHDFLTVGAPAPLQEAAAVAMELPDDYYRGLADNYRARRDYLVPALEDAGFRTFPPRGAYYVMTDISGFGFPDDIAFARHLVADGGVAAVPGSSFYSDPAAGRQRLRFHFARRRETLEAAVERLGRLRVRAPAV</sequence>
<organism evidence="8 9">
    <name type="scientific">Eiseniibacteriota bacterium</name>
    <dbReference type="NCBI Taxonomy" id="2212470"/>
    <lineage>
        <taxon>Bacteria</taxon>
        <taxon>Candidatus Eiseniibacteriota</taxon>
    </lineage>
</organism>
<dbReference type="CDD" id="cd00609">
    <property type="entry name" value="AAT_like"/>
    <property type="match status" value="1"/>
</dbReference>
<dbReference type="PANTHER" id="PTHR43807:SF20">
    <property type="entry name" value="FI04487P"/>
    <property type="match status" value="1"/>
</dbReference>
<dbReference type="InterPro" id="IPR051326">
    <property type="entry name" value="Kynurenine-oxoglutarate_AT"/>
</dbReference>
<protein>
    <recommendedName>
        <fullName evidence="6">Aminotransferase</fullName>
        <ecNumber evidence="6">2.6.1.-</ecNumber>
    </recommendedName>
</protein>
<evidence type="ECO:0000313" key="8">
    <source>
        <dbReference type="EMBL" id="TMQ71204.1"/>
    </source>
</evidence>
<evidence type="ECO:0000256" key="4">
    <source>
        <dbReference type="ARBA" id="ARBA00022679"/>
    </source>
</evidence>
<accession>A0A538U5M8</accession>
<dbReference type="PROSITE" id="PS00105">
    <property type="entry name" value="AA_TRANSFER_CLASS_1"/>
    <property type="match status" value="1"/>
</dbReference>
<evidence type="ECO:0000259" key="7">
    <source>
        <dbReference type="Pfam" id="PF00155"/>
    </source>
</evidence>
<dbReference type="InterPro" id="IPR004839">
    <property type="entry name" value="Aminotransferase_I/II_large"/>
</dbReference>
<evidence type="ECO:0000256" key="3">
    <source>
        <dbReference type="ARBA" id="ARBA00022576"/>
    </source>
</evidence>
<dbReference type="Proteomes" id="UP000319771">
    <property type="component" value="Unassembled WGS sequence"/>
</dbReference>
<dbReference type="PANTHER" id="PTHR43807">
    <property type="entry name" value="FI04487P"/>
    <property type="match status" value="1"/>
</dbReference>
<keyword evidence="3 6" id="KW-0032">Aminotransferase</keyword>